<comment type="similarity">
    <text evidence="3">Belongs to the peroxisomal targeting signal receptor family.</text>
</comment>
<keyword evidence="6 8" id="KW-0802">TPR repeat</keyword>
<dbReference type="GO" id="GO:0016560">
    <property type="term" value="P:protein import into peroxisome matrix, docking"/>
    <property type="evidence" value="ECO:0007669"/>
    <property type="project" value="TreeGrafter"/>
</dbReference>
<evidence type="ECO:0000256" key="6">
    <source>
        <dbReference type="ARBA" id="ARBA00022803"/>
    </source>
</evidence>
<evidence type="ECO:0000313" key="12">
    <source>
        <dbReference type="EnsemblMetazoa" id="KAF7495315.1"/>
    </source>
</evidence>
<comment type="subcellular location">
    <subcellularLocation>
        <location evidence="2">Cytoplasm</location>
    </subcellularLocation>
    <subcellularLocation>
        <location evidence="1">Peroxisome</location>
    </subcellularLocation>
</comment>
<dbReference type="EnsemblMetazoa" id="SSS_1194s_mrna">
    <property type="protein sequence ID" value="KAF7495315.1"/>
    <property type="gene ID" value="SSS_1194"/>
</dbReference>
<dbReference type="Gene3D" id="1.25.40.10">
    <property type="entry name" value="Tetratricopeptide repeat domain"/>
    <property type="match status" value="1"/>
</dbReference>
<feature type="region of interest" description="Disordered" evidence="10">
    <location>
        <begin position="238"/>
        <end position="276"/>
    </location>
</feature>
<dbReference type="InterPro" id="IPR011990">
    <property type="entry name" value="TPR-like_helical_dom_sf"/>
</dbReference>
<protein>
    <submittedName>
        <fullName evidence="11">Peroxisomal targeting signal 1 receptor</fullName>
    </submittedName>
</protein>
<dbReference type="AlphaFoldDB" id="A0A834VGV2"/>
<dbReference type="Proteomes" id="UP000070412">
    <property type="component" value="Unassembled WGS sequence"/>
</dbReference>
<dbReference type="InterPro" id="IPR024111">
    <property type="entry name" value="PEX5/PEX5L"/>
</dbReference>
<evidence type="ECO:0000256" key="8">
    <source>
        <dbReference type="PROSITE-ProRule" id="PRU00339"/>
    </source>
</evidence>
<dbReference type="PANTHER" id="PTHR10130:SF0">
    <property type="entry name" value="GH08708P"/>
    <property type="match status" value="1"/>
</dbReference>
<dbReference type="PANTHER" id="PTHR10130">
    <property type="entry name" value="PEROXISOMAL TARGETING SIGNAL 1 RECEPTOR PEX5"/>
    <property type="match status" value="1"/>
</dbReference>
<dbReference type="SUPFAM" id="SSF48452">
    <property type="entry name" value="TPR-like"/>
    <property type="match status" value="1"/>
</dbReference>
<keyword evidence="11" id="KW-0675">Receptor</keyword>
<gene>
    <name evidence="11" type="ORF">SSS_1194</name>
</gene>
<dbReference type="OrthoDB" id="10006023at2759"/>
<evidence type="ECO:0000256" key="1">
    <source>
        <dbReference type="ARBA" id="ARBA00004275"/>
    </source>
</evidence>
<dbReference type="Pfam" id="PF13181">
    <property type="entry name" value="TPR_8"/>
    <property type="match status" value="1"/>
</dbReference>
<evidence type="ECO:0000256" key="3">
    <source>
        <dbReference type="ARBA" id="ARBA00005348"/>
    </source>
</evidence>
<keyword evidence="4" id="KW-0963">Cytoplasm</keyword>
<proteinExistence type="inferred from homology"/>
<dbReference type="PROSITE" id="PS50005">
    <property type="entry name" value="TPR"/>
    <property type="match status" value="2"/>
</dbReference>
<evidence type="ECO:0000256" key="9">
    <source>
        <dbReference type="SAM" id="Coils"/>
    </source>
</evidence>
<dbReference type="GO" id="GO:0005829">
    <property type="term" value="C:cytosol"/>
    <property type="evidence" value="ECO:0007669"/>
    <property type="project" value="TreeGrafter"/>
</dbReference>
<evidence type="ECO:0000256" key="4">
    <source>
        <dbReference type="ARBA" id="ARBA00022490"/>
    </source>
</evidence>
<reference evidence="13" key="1">
    <citation type="journal article" date="2020" name="PLoS Negl. Trop. Dis.">
        <title>High-quality nuclear genome for Sarcoptes scabiei-A critical resource for a neglected parasite.</title>
        <authorList>
            <person name="Korhonen P.K."/>
            <person name="Gasser R.B."/>
            <person name="Ma G."/>
            <person name="Wang T."/>
            <person name="Stroehlein A.J."/>
            <person name="Young N.D."/>
            <person name="Ang C.S."/>
            <person name="Fernando D.D."/>
            <person name="Lu H.C."/>
            <person name="Taylor S."/>
            <person name="Reynolds S.L."/>
            <person name="Mofiz E."/>
            <person name="Najaraj S.H."/>
            <person name="Gowda H."/>
            <person name="Madugundu A."/>
            <person name="Renuse S."/>
            <person name="Holt D."/>
            <person name="Pandey A."/>
            <person name="Papenfuss A.T."/>
            <person name="Fischer K."/>
        </authorList>
    </citation>
    <scope>NUCLEOTIDE SEQUENCE [LARGE SCALE GENOMIC DNA]</scope>
</reference>
<keyword evidence="5" id="KW-0677">Repeat</keyword>
<evidence type="ECO:0000256" key="10">
    <source>
        <dbReference type="SAM" id="MobiDB-lite"/>
    </source>
</evidence>
<dbReference type="InterPro" id="IPR019734">
    <property type="entry name" value="TPR_rpt"/>
</dbReference>
<evidence type="ECO:0000256" key="7">
    <source>
        <dbReference type="ARBA" id="ARBA00023140"/>
    </source>
</evidence>
<feature type="repeat" description="TPR" evidence="8">
    <location>
        <begin position="485"/>
        <end position="518"/>
    </location>
</feature>
<evidence type="ECO:0000256" key="2">
    <source>
        <dbReference type="ARBA" id="ARBA00004496"/>
    </source>
</evidence>
<dbReference type="GO" id="GO:0005052">
    <property type="term" value="F:peroxisome matrix targeting signal-1 binding"/>
    <property type="evidence" value="ECO:0007669"/>
    <property type="project" value="TreeGrafter"/>
</dbReference>
<accession>A0A834VGV2</accession>
<dbReference type="EMBL" id="WVUK01000048">
    <property type="protein sequence ID" value="KAF7495315.1"/>
    <property type="molecule type" value="Genomic_DNA"/>
</dbReference>
<reference evidence="12" key="3">
    <citation type="submission" date="2022-06" db="UniProtKB">
        <authorList>
            <consortium name="EnsemblMetazoa"/>
        </authorList>
    </citation>
    <scope>IDENTIFICATION</scope>
</reference>
<dbReference type="GO" id="GO:0005778">
    <property type="term" value="C:peroxisomal membrane"/>
    <property type="evidence" value="ECO:0007669"/>
    <property type="project" value="TreeGrafter"/>
</dbReference>
<keyword evidence="9" id="KW-0175">Coiled coil</keyword>
<evidence type="ECO:0000313" key="11">
    <source>
        <dbReference type="EMBL" id="KAF7495315.1"/>
    </source>
</evidence>
<feature type="coiled-coil region" evidence="9">
    <location>
        <begin position="43"/>
        <end position="89"/>
    </location>
</feature>
<dbReference type="SMART" id="SM00028">
    <property type="entry name" value="TPR"/>
    <property type="match status" value="3"/>
</dbReference>
<keyword evidence="7" id="KW-0576">Peroxisome</keyword>
<feature type="repeat" description="TPR" evidence="8">
    <location>
        <begin position="389"/>
        <end position="422"/>
    </location>
</feature>
<sequence>MSFQSLLESTECGTTNPIVDLALQLSAIDSENQTQTVGLNENLSAENATIDAVESLLEQAENKMPTFNMEALLEEMNRIESNIDQSKSKSSESSYRKFMKSDLDPFIGCSSILNSIEENLWIEATNHAQKLPELNVEWADEYLSKLECNNNDDLKFEPKNIWEIDEYNDLVQNSIRNHNVDIDSYFTNCSTPFVKSSNEINETLSETNLKDLVSDQETRLIDMLLTSNVSNEIDQENLTTNENRDEILRNETIQSESKVDENPISNSSLNTDERNDSFGENKFDNIGFWMKLAEEWNAKDIYAEKPTETITEKDSLGLESKSIKIREPIEELLEKDHPYHYRCIENNPYLQTDERSNYLERGIQSMENGDLSAAVLLFEAAATDNPKDANVWRLLGIANAKNENDLKSIMAFKRCLALNPSLDIESEVLMNLACAFTNQSMSTEACPEPLSQRWTDKTIFANGFFETVKQSFLKAANAHSEELDPDIQCALGILHNISGEYQKAIDCFRLALQLRPDDYCLWNRYGASLTNAGMAEESIFAYREALARYPGSSELDTI</sequence>
<keyword evidence="13" id="KW-1185">Reference proteome</keyword>
<evidence type="ECO:0000256" key="5">
    <source>
        <dbReference type="ARBA" id="ARBA00022737"/>
    </source>
</evidence>
<name>A0A834VGV2_SARSC</name>
<reference evidence="11" key="2">
    <citation type="submission" date="2020-01" db="EMBL/GenBank/DDBJ databases">
        <authorList>
            <person name="Korhonen P.K.K."/>
            <person name="Guangxu M.G."/>
            <person name="Wang T.W."/>
            <person name="Stroehlein A.J.S."/>
            <person name="Young N.D."/>
            <person name="Ang C.-S.A."/>
            <person name="Fernando D.W.F."/>
            <person name="Lu H.L."/>
            <person name="Taylor S.T."/>
            <person name="Ehtesham M.E.M."/>
            <person name="Najaraj S.H.N."/>
            <person name="Harsha G.H.G."/>
            <person name="Madugundu A.M."/>
            <person name="Renuse S.R."/>
            <person name="Holt D.H."/>
            <person name="Pandey A.P."/>
            <person name="Papenfuss A.P."/>
            <person name="Gasser R.B.G."/>
            <person name="Fischer K.F."/>
        </authorList>
    </citation>
    <scope>NUCLEOTIDE SEQUENCE</scope>
    <source>
        <strain evidence="11">SSS_KF_BRIS2020</strain>
    </source>
</reference>
<dbReference type="Pfam" id="PF13432">
    <property type="entry name" value="TPR_16"/>
    <property type="match status" value="1"/>
</dbReference>
<dbReference type="PROSITE" id="PS50231">
    <property type="entry name" value="RICIN_B_LECTIN"/>
    <property type="match status" value="1"/>
</dbReference>
<organism evidence="11">
    <name type="scientific">Sarcoptes scabiei</name>
    <name type="common">Itch mite</name>
    <name type="synonym">Acarus scabiei</name>
    <dbReference type="NCBI Taxonomy" id="52283"/>
    <lineage>
        <taxon>Eukaryota</taxon>
        <taxon>Metazoa</taxon>
        <taxon>Ecdysozoa</taxon>
        <taxon>Arthropoda</taxon>
        <taxon>Chelicerata</taxon>
        <taxon>Arachnida</taxon>
        <taxon>Acari</taxon>
        <taxon>Acariformes</taxon>
        <taxon>Sarcoptiformes</taxon>
        <taxon>Astigmata</taxon>
        <taxon>Psoroptidia</taxon>
        <taxon>Sarcoptoidea</taxon>
        <taxon>Sarcoptidae</taxon>
        <taxon>Sarcoptinae</taxon>
        <taxon>Sarcoptes</taxon>
    </lineage>
</organism>
<evidence type="ECO:0000313" key="13">
    <source>
        <dbReference type="Proteomes" id="UP000070412"/>
    </source>
</evidence>